<keyword evidence="2" id="KW-1003">Cell membrane</keyword>
<feature type="transmembrane region" description="Helical" evidence="6">
    <location>
        <begin position="166"/>
        <end position="186"/>
    </location>
</feature>
<comment type="caution">
    <text evidence="7">The sequence shown here is derived from an EMBL/GenBank/DDBJ whole genome shotgun (WGS) entry which is preliminary data.</text>
</comment>
<evidence type="ECO:0000256" key="6">
    <source>
        <dbReference type="SAM" id="Phobius"/>
    </source>
</evidence>
<proteinExistence type="predicted"/>
<feature type="transmembrane region" description="Helical" evidence="6">
    <location>
        <begin position="319"/>
        <end position="338"/>
    </location>
</feature>
<evidence type="ECO:0000256" key="3">
    <source>
        <dbReference type="ARBA" id="ARBA00022692"/>
    </source>
</evidence>
<dbReference type="AlphaFoldDB" id="A0A6H9YCD5"/>
<evidence type="ECO:0000313" key="8">
    <source>
        <dbReference type="Proteomes" id="UP000468735"/>
    </source>
</evidence>
<protein>
    <submittedName>
        <fullName evidence="7">Flippase-like domain-containing protein</fullName>
    </submittedName>
</protein>
<evidence type="ECO:0000256" key="5">
    <source>
        <dbReference type="ARBA" id="ARBA00023136"/>
    </source>
</evidence>
<evidence type="ECO:0000256" key="4">
    <source>
        <dbReference type="ARBA" id="ARBA00022989"/>
    </source>
</evidence>
<dbReference type="EMBL" id="WBMT01000024">
    <property type="protein sequence ID" value="KAB2341755.1"/>
    <property type="molecule type" value="Genomic_DNA"/>
</dbReference>
<gene>
    <name evidence="7" type="ORF">F8566_39850</name>
</gene>
<accession>A0A6H9YCD5</accession>
<evidence type="ECO:0000256" key="1">
    <source>
        <dbReference type="ARBA" id="ARBA00004651"/>
    </source>
</evidence>
<feature type="transmembrane region" description="Helical" evidence="6">
    <location>
        <begin position="296"/>
        <end position="313"/>
    </location>
</feature>
<feature type="transmembrane region" description="Helical" evidence="6">
    <location>
        <begin position="266"/>
        <end position="284"/>
    </location>
</feature>
<dbReference type="OrthoDB" id="4481258at2"/>
<dbReference type="PANTHER" id="PTHR39087">
    <property type="entry name" value="UPF0104 MEMBRANE PROTEIN MJ1595"/>
    <property type="match status" value="1"/>
</dbReference>
<dbReference type="Proteomes" id="UP000468735">
    <property type="component" value="Unassembled WGS sequence"/>
</dbReference>
<comment type="subcellular location">
    <subcellularLocation>
        <location evidence="1">Cell membrane</location>
        <topology evidence="1">Multi-pass membrane protein</topology>
    </subcellularLocation>
</comment>
<keyword evidence="5 6" id="KW-0472">Membrane</keyword>
<evidence type="ECO:0000256" key="2">
    <source>
        <dbReference type="ARBA" id="ARBA00022475"/>
    </source>
</evidence>
<evidence type="ECO:0000313" key="7">
    <source>
        <dbReference type="EMBL" id="KAB2341755.1"/>
    </source>
</evidence>
<organism evidence="7 8">
    <name type="scientific">Actinomadura rudentiformis</name>
    <dbReference type="NCBI Taxonomy" id="359158"/>
    <lineage>
        <taxon>Bacteria</taxon>
        <taxon>Bacillati</taxon>
        <taxon>Actinomycetota</taxon>
        <taxon>Actinomycetes</taxon>
        <taxon>Streptosporangiales</taxon>
        <taxon>Thermomonosporaceae</taxon>
        <taxon>Actinomadura</taxon>
    </lineage>
</organism>
<keyword evidence="8" id="KW-1185">Reference proteome</keyword>
<dbReference type="GO" id="GO:0005886">
    <property type="term" value="C:plasma membrane"/>
    <property type="evidence" value="ECO:0007669"/>
    <property type="project" value="UniProtKB-SubCell"/>
</dbReference>
<feature type="transmembrane region" description="Helical" evidence="6">
    <location>
        <begin position="21"/>
        <end position="40"/>
    </location>
</feature>
<dbReference type="Pfam" id="PF03706">
    <property type="entry name" value="LPG_synthase_TM"/>
    <property type="match status" value="1"/>
</dbReference>
<keyword evidence="4 6" id="KW-1133">Transmembrane helix</keyword>
<reference evidence="7 8" key="1">
    <citation type="submission" date="2019-09" db="EMBL/GenBank/DDBJ databases">
        <title>Actinomadura physcomitrii sp. nov., a novel actinomycete isolated from moss [Physcomitrium sphaericum (Ludw) Fuernr].</title>
        <authorList>
            <person name="Zhuang X."/>
            <person name="Liu C."/>
        </authorList>
    </citation>
    <scope>NUCLEOTIDE SEQUENCE [LARGE SCALE GENOMIC DNA]</scope>
    <source>
        <strain evidence="7 8">HMC1</strain>
    </source>
</reference>
<name>A0A6H9YCD5_9ACTN</name>
<keyword evidence="3 6" id="KW-0812">Transmembrane</keyword>
<dbReference type="PANTHER" id="PTHR39087:SF2">
    <property type="entry name" value="UPF0104 MEMBRANE PROTEIN MJ1595"/>
    <property type="match status" value="1"/>
</dbReference>
<dbReference type="InterPro" id="IPR022791">
    <property type="entry name" value="L-PG_synthase/AglD"/>
</dbReference>
<feature type="transmembrane region" description="Helical" evidence="6">
    <location>
        <begin position="233"/>
        <end position="254"/>
    </location>
</feature>
<feature type="transmembrane region" description="Helical" evidence="6">
    <location>
        <begin position="134"/>
        <end position="160"/>
    </location>
</feature>
<sequence length="382" mass="40091">MAEIDVPLRTPAARSWLKRHRGLVVQLAMLSFAIGFLVALRGHFPDLGAMWAAARRAEPAWLVLVVVASAGSMAAFARLQRRLLRIGGVRMSLRRAFAVTYAGNALSTTLPGGPAVSVVYTFRQFRRTGASPQLSTAVILVGGIITTSAYTVIGLVALLADPHARGPALMALSIPAVLILALLVALSRPASRARLAGPLTRIGGAVLAHRRVAPYADRLREGRDALRPSLRDWAALVMLATLNWAFDILALIAAARAVGIDVPPHAVTLAYFAAQAAGSLLPLLPGGIGAIESSMAASLVALGATLAPAGAAVGLYRLFSYWAVVTVGWLAWVALHEGPRLSERTRQRLAATGRATLAGLTSVAFTTPYAVSPAPGPRPRNT</sequence>
<feature type="transmembrane region" description="Helical" evidence="6">
    <location>
        <begin position="60"/>
        <end position="77"/>
    </location>
</feature>
<dbReference type="RefSeq" id="WP_151567756.1">
    <property type="nucleotide sequence ID" value="NZ_WBMT01000024.1"/>
</dbReference>
<dbReference type="NCBIfam" id="TIGR00374">
    <property type="entry name" value="flippase-like domain"/>
    <property type="match status" value="1"/>
</dbReference>